<evidence type="ECO:0000313" key="2">
    <source>
        <dbReference type="Proteomes" id="UP000031184"/>
    </source>
</evidence>
<dbReference type="RefSeq" id="WP_035918427.1">
    <property type="nucleotide sequence ID" value="NZ_AOJP01000009.1"/>
</dbReference>
<sequence length="118" mass="14112">MLNFVLRIKKNIPYFISIFVFINMFNLIEAYYLNEKFVISRSVYDSILSSSWIYIFYLLFIKEDSKLSLRNILKAGFLGAFLGLFGLWIKNKNYKKIMKIMWKSEKISGRYEEDSKDS</sequence>
<proteinExistence type="predicted"/>
<reference evidence="1 2" key="1">
    <citation type="submission" date="2013-08" db="EMBL/GenBank/DDBJ databases">
        <title>An opportunistic ruminal bacterium that causes liver abscesses in cattle.</title>
        <authorList>
            <person name="Benahmed F.H."/>
            <person name="Rasmussen M."/>
            <person name="Harbottle H."/>
            <person name="Soppet D."/>
            <person name="Nagaraja T.G."/>
            <person name="Davidson M."/>
        </authorList>
    </citation>
    <scope>NUCLEOTIDE SEQUENCE [LARGE SCALE GENOMIC DNA]</scope>
    <source>
        <strain evidence="1 2">B35</strain>
    </source>
</reference>
<accession>A0A017H390</accession>
<gene>
    <name evidence="1" type="ORF">C095_00900</name>
</gene>
<dbReference type="PATRIC" id="fig|1226633.4.peg.174"/>
<dbReference type="EMBL" id="AUZI01000007">
    <property type="protein sequence ID" value="KID50232.1"/>
    <property type="molecule type" value="Genomic_DNA"/>
</dbReference>
<protein>
    <submittedName>
        <fullName evidence="1">Uncharacterized protein</fullName>
    </submittedName>
</protein>
<dbReference type="Proteomes" id="UP000031184">
    <property type="component" value="Unassembled WGS sequence"/>
</dbReference>
<comment type="caution">
    <text evidence="1">The sequence shown here is derived from an EMBL/GenBank/DDBJ whole genome shotgun (WGS) entry which is preliminary data.</text>
</comment>
<name>A0A017H390_9FUSO</name>
<evidence type="ECO:0000313" key="1">
    <source>
        <dbReference type="EMBL" id="KID50232.1"/>
    </source>
</evidence>
<organism evidence="1 2">
    <name type="scientific">Fusobacterium necrophorum subsp. funduliforme B35</name>
    <dbReference type="NCBI Taxonomy" id="1226633"/>
    <lineage>
        <taxon>Bacteria</taxon>
        <taxon>Fusobacteriati</taxon>
        <taxon>Fusobacteriota</taxon>
        <taxon>Fusobacteriia</taxon>
        <taxon>Fusobacteriales</taxon>
        <taxon>Fusobacteriaceae</taxon>
        <taxon>Fusobacterium</taxon>
    </lineage>
</organism>
<dbReference type="AlphaFoldDB" id="A0A017H390"/>